<dbReference type="GO" id="GO:0030866">
    <property type="term" value="P:cortical actin cytoskeleton organization"/>
    <property type="evidence" value="ECO:0007669"/>
    <property type="project" value="TreeGrafter"/>
</dbReference>
<name>A0A816DJH0_9BILA</name>
<dbReference type="GO" id="GO:0051015">
    <property type="term" value="F:actin filament binding"/>
    <property type="evidence" value="ECO:0007669"/>
    <property type="project" value="TreeGrafter"/>
</dbReference>
<reference evidence="3" key="1">
    <citation type="submission" date="2021-02" db="EMBL/GenBank/DDBJ databases">
        <authorList>
            <person name="Nowell W R."/>
        </authorList>
    </citation>
    <scope>NUCLEOTIDE SEQUENCE</scope>
</reference>
<evidence type="ECO:0000313" key="3">
    <source>
        <dbReference type="EMBL" id="CAF1635543.1"/>
    </source>
</evidence>
<comment type="caution">
    <text evidence="3">The sequence shown here is derived from an EMBL/GenBank/DDBJ whole genome shotgun (WGS) entry which is preliminary data.</text>
</comment>
<dbReference type="Proteomes" id="UP000663832">
    <property type="component" value="Unassembled WGS sequence"/>
</dbReference>
<evidence type="ECO:0000313" key="4">
    <source>
        <dbReference type="Proteomes" id="UP000663832"/>
    </source>
</evidence>
<gene>
    <name evidence="2" type="ORF">BJG266_LOCUS41482</name>
    <name evidence="3" type="ORF">QVE165_LOCUS58344</name>
</gene>
<dbReference type="AlphaFoldDB" id="A0A816DJH0"/>
<dbReference type="PANTHER" id="PTHR45920">
    <property type="entry name" value="FORMIN HOMOLOGY 2 DOMAIN CONTAINING, ISOFORM I"/>
    <property type="match status" value="1"/>
</dbReference>
<feature type="region of interest" description="Disordered" evidence="1">
    <location>
        <begin position="1"/>
        <end position="55"/>
    </location>
</feature>
<evidence type="ECO:0000313" key="2">
    <source>
        <dbReference type="EMBL" id="CAF1470200.1"/>
    </source>
</evidence>
<dbReference type="EMBL" id="CAJNOI010002331">
    <property type="protein sequence ID" value="CAF1470200.1"/>
    <property type="molecule type" value="Genomic_DNA"/>
</dbReference>
<accession>A0A816DJH0</accession>
<organism evidence="3 4">
    <name type="scientific">Adineta steineri</name>
    <dbReference type="NCBI Taxonomy" id="433720"/>
    <lineage>
        <taxon>Eukaryota</taxon>
        <taxon>Metazoa</taxon>
        <taxon>Spiralia</taxon>
        <taxon>Gnathifera</taxon>
        <taxon>Rotifera</taxon>
        <taxon>Eurotatoria</taxon>
        <taxon>Bdelloidea</taxon>
        <taxon>Adinetida</taxon>
        <taxon>Adinetidae</taxon>
        <taxon>Adineta</taxon>
    </lineage>
</organism>
<dbReference type="PANTHER" id="PTHR45920:SF4">
    <property type="entry name" value="FORMIN HOMOLOGY 2 DOMAIN CONTAINING, ISOFORM I"/>
    <property type="match status" value="1"/>
</dbReference>
<feature type="compositionally biased region" description="Pro residues" evidence="1">
    <location>
        <begin position="1"/>
        <end position="36"/>
    </location>
</feature>
<proteinExistence type="predicted"/>
<evidence type="ECO:0008006" key="5">
    <source>
        <dbReference type="Google" id="ProtNLM"/>
    </source>
</evidence>
<dbReference type="Proteomes" id="UP000663877">
    <property type="component" value="Unassembled WGS sequence"/>
</dbReference>
<keyword evidence="4" id="KW-1185">Reference proteome</keyword>
<dbReference type="GO" id="GO:0005856">
    <property type="term" value="C:cytoskeleton"/>
    <property type="evidence" value="ECO:0007669"/>
    <property type="project" value="TreeGrafter"/>
</dbReference>
<dbReference type="EMBL" id="CAJNOM010002647">
    <property type="protein sequence ID" value="CAF1635543.1"/>
    <property type="molecule type" value="Genomic_DNA"/>
</dbReference>
<evidence type="ECO:0000256" key="1">
    <source>
        <dbReference type="SAM" id="MobiDB-lite"/>
    </source>
</evidence>
<sequence>MGGGPPPPPPPMMMGGGPPPPPFLPRGMAPPPPPPMGMSNGGMGGAAAPPKSQPINKSAKTIRLHWRDAAPNMMPTAAPGPNDSLWTSLTKVKLDTDKLAELFEVKQTEVKIKVIITNFLEN</sequence>
<protein>
    <recommendedName>
        <fullName evidence="5">FH2 domain-containing protein</fullName>
    </recommendedName>
</protein>
<dbReference type="SUPFAM" id="SSF101447">
    <property type="entry name" value="Formin homology 2 domain (FH2 domain)"/>
    <property type="match status" value="1"/>
</dbReference>
<dbReference type="GO" id="GO:0005737">
    <property type="term" value="C:cytoplasm"/>
    <property type="evidence" value="ECO:0007669"/>
    <property type="project" value="TreeGrafter"/>
</dbReference>